<dbReference type="SUPFAM" id="SSF55895">
    <property type="entry name" value="Ribonuclease Rh-like"/>
    <property type="match status" value="1"/>
</dbReference>
<dbReference type="InterPro" id="IPR036430">
    <property type="entry name" value="RNase_T2-like_sf"/>
</dbReference>
<organism evidence="3 4">
    <name type="scientific">Amborella trichopoda</name>
    <dbReference type="NCBI Taxonomy" id="13333"/>
    <lineage>
        <taxon>Eukaryota</taxon>
        <taxon>Viridiplantae</taxon>
        <taxon>Streptophyta</taxon>
        <taxon>Embryophyta</taxon>
        <taxon>Tracheophyta</taxon>
        <taxon>Spermatophyta</taxon>
        <taxon>Magnoliopsida</taxon>
        <taxon>Amborellales</taxon>
        <taxon>Amborellaceae</taxon>
        <taxon>Amborella</taxon>
    </lineage>
</organism>
<dbReference type="HOGENOM" id="CLU_2309815_0_0_1"/>
<proteinExistence type="inferred from homology"/>
<evidence type="ECO:0000256" key="2">
    <source>
        <dbReference type="RuleBase" id="RU004328"/>
    </source>
</evidence>
<dbReference type="Gramene" id="ERN07769">
    <property type="protein sequence ID" value="ERN07769"/>
    <property type="gene ID" value="AMTR_s00012p00114570"/>
</dbReference>
<dbReference type="EMBL" id="KI393609">
    <property type="protein sequence ID" value="ERN07769.1"/>
    <property type="molecule type" value="Genomic_DNA"/>
</dbReference>
<dbReference type="GO" id="GO:0003723">
    <property type="term" value="F:RNA binding"/>
    <property type="evidence" value="ECO:0007669"/>
    <property type="project" value="InterPro"/>
</dbReference>
<comment type="similarity">
    <text evidence="1 2">Belongs to the RNase T2 family.</text>
</comment>
<dbReference type="GO" id="GO:0033897">
    <property type="term" value="F:ribonuclease T2 activity"/>
    <property type="evidence" value="ECO:0007669"/>
    <property type="project" value="InterPro"/>
</dbReference>
<evidence type="ECO:0000256" key="1">
    <source>
        <dbReference type="ARBA" id="ARBA00007469"/>
    </source>
</evidence>
<dbReference type="Gene3D" id="3.90.730.10">
    <property type="entry name" value="Ribonuclease T2-like"/>
    <property type="match status" value="1"/>
</dbReference>
<dbReference type="InterPro" id="IPR001568">
    <property type="entry name" value="RNase_T2-like"/>
</dbReference>
<dbReference type="OMA" id="EIRFLAF"/>
<keyword evidence="4" id="KW-1185">Reference proteome</keyword>
<dbReference type="Proteomes" id="UP000017836">
    <property type="component" value="Unassembled WGS sequence"/>
</dbReference>
<accession>W1PJ60</accession>
<reference evidence="4" key="1">
    <citation type="journal article" date="2013" name="Science">
        <title>The Amborella genome and the evolution of flowering plants.</title>
        <authorList>
            <consortium name="Amborella Genome Project"/>
        </authorList>
    </citation>
    <scope>NUCLEOTIDE SEQUENCE [LARGE SCALE GENOMIC DNA]</scope>
</reference>
<dbReference type="eggNOG" id="KOG1642">
    <property type="taxonomic scope" value="Eukaryota"/>
</dbReference>
<evidence type="ECO:0000313" key="4">
    <source>
        <dbReference type="Proteomes" id="UP000017836"/>
    </source>
</evidence>
<evidence type="ECO:0000313" key="3">
    <source>
        <dbReference type="EMBL" id="ERN07769.1"/>
    </source>
</evidence>
<protein>
    <submittedName>
        <fullName evidence="3">Uncharacterized protein</fullName>
    </submittedName>
</protein>
<dbReference type="Pfam" id="PF00445">
    <property type="entry name" value="Ribonuclease_T2"/>
    <property type="match status" value="1"/>
</dbReference>
<name>W1PJ60_AMBTC</name>
<dbReference type="AlphaFoldDB" id="W1PJ60"/>
<sequence>MVGSIAGIVPNGRLYQLVEIKKALKHELGAVVGIRCSTNLEREFQLYEVYVCIDKVDATSLIPCSSLPDFKCPDEIRFLAFNLQMLKKDVISNSHNLQVE</sequence>
<gene>
    <name evidence="3" type="ORF">AMTR_s00012p00114570</name>
</gene>